<dbReference type="GO" id="GO:0055052">
    <property type="term" value="C:ATP-binding cassette (ABC) transporter complex, substrate-binding subunit-containing"/>
    <property type="evidence" value="ECO:0007669"/>
    <property type="project" value="TreeGrafter"/>
</dbReference>
<dbReference type="EMBL" id="FNFL01000007">
    <property type="protein sequence ID" value="SDK46958.1"/>
    <property type="molecule type" value="Genomic_DNA"/>
</dbReference>
<dbReference type="CDD" id="cd14748">
    <property type="entry name" value="PBP2_UgpB"/>
    <property type="match status" value="1"/>
</dbReference>
<feature type="chain" id="PRO_5039141889" evidence="5">
    <location>
        <begin position="23"/>
        <end position="420"/>
    </location>
</feature>
<dbReference type="OrthoDB" id="9795467at2"/>
<dbReference type="AlphaFoldDB" id="A0A1G9C5L8"/>
<organism evidence="6 7">
    <name type="scientific">Sediminibacillus albus</name>
    <dbReference type="NCBI Taxonomy" id="407036"/>
    <lineage>
        <taxon>Bacteria</taxon>
        <taxon>Bacillati</taxon>
        <taxon>Bacillota</taxon>
        <taxon>Bacilli</taxon>
        <taxon>Bacillales</taxon>
        <taxon>Bacillaceae</taxon>
        <taxon>Sediminibacillus</taxon>
    </lineage>
</organism>
<dbReference type="InterPro" id="IPR006059">
    <property type="entry name" value="SBP"/>
</dbReference>
<evidence type="ECO:0000256" key="4">
    <source>
        <dbReference type="SAM" id="MobiDB-lite"/>
    </source>
</evidence>
<dbReference type="PROSITE" id="PS51257">
    <property type="entry name" value="PROKAR_LIPOPROTEIN"/>
    <property type="match status" value="1"/>
</dbReference>
<dbReference type="Gene3D" id="3.40.190.10">
    <property type="entry name" value="Periplasmic binding protein-like II"/>
    <property type="match status" value="2"/>
</dbReference>
<name>A0A1G9C5L8_9BACI</name>
<dbReference type="Proteomes" id="UP000198694">
    <property type="component" value="Unassembled WGS sequence"/>
</dbReference>
<evidence type="ECO:0000256" key="1">
    <source>
        <dbReference type="ARBA" id="ARBA00008520"/>
    </source>
</evidence>
<dbReference type="STRING" id="407036.SAMN05216243_3261"/>
<dbReference type="Pfam" id="PF13416">
    <property type="entry name" value="SBP_bac_8"/>
    <property type="match status" value="1"/>
</dbReference>
<dbReference type="PANTHER" id="PTHR30061">
    <property type="entry name" value="MALTOSE-BINDING PERIPLASMIC PROTEIN"/>
    <property type="match status" value="1"/>
</dbReference>
<dbReference type="RefSeq" id="WP_093216420.1">
    <property type="nucleotide sequence ID" value="NZ_FNFL01000007.1"/>
</dbReference>
<evidence type="ECO:0000256" key="3">
    <source>
        <dbReference type="ARBA" id="ARBA00022729"/>
    </source>
</evidence>
<comment type="similarity">
    <text evidence="1">Belongs to the bacterial solute-binding protein 1 family.</text>
</comment>
<dbReference type="GO" id="GO:0015768">
    <property type="term" value="P:maltose transport"/>
    <property type="evidence" value="ECO:0007669"/>
    <property type="project" value="TreeGrafter"/>
</dbReference>
<dbReference type="PANTHER" id="PTHR30061:SF50">
    <property type="entry name" value="MALTOSE_MALTODEXTRIN-BINDING PERIPLASMIC PROTEIN"/>
    <property type="match status" value="1"/>
</dbReference>
<dbReference type="GO" id="GO:0042956">
    <property type="term" value="P:maltodextrin transmembrane transport"/>
    <property type="evidence" value="ECO:0007669"/>
    <property type="project" value="TreeGrafter"/>
</dbReference>
<sequence length="420" mass="45839">MKKISSFLFVVFSILLVLSACSGGTSITDDQQASNGDSAEASKDVTIWFHYTGNQQDQFLNLIDEYNDSQDTYQVEGEYVPFADVKKQLSVGVAGGTLPDMALMDVVDNAAFAEQGVLADITSKVEEWGQIDNFYEGPVESATYDGKYYGLPVGSNALGLFYNEDLLKEAGIEEPPTTWDELKADAKVLTNGDTKGFAISAVKSEEGAFQFYPFLRSAGADYDSLDSDGAVEAMTLVTDMIEEGSMGSDVVNATQDDLARQFAAGKLAMMVNGPWNIERLKEESPDMNFSISQIPKDEQFASVLGGENLTIIKDGNVDGAFDFLTWFLEPDRHETFTYETGVFPARKDVLENSDHWTEDPYLSGFVPIMDGAVPRGPSPQWPEISESIQIAVQESLTGSKSPEEALNKAAESVSETISEQ</sequence>
<evidence type="ECO:0000313" key="7">
    <source>
        <dbReference type="Proteomes" id="UP000198694"/>
    </source>
</evidence>
<dbReference type="GO" id="GO:1901982">
    <property type="term" value="F:maltose binding"/>
    <property type="evidence" value="ECO:0007669"/>
    <property type="project" value="TreeGrafter"/>
</dbReference>
<keyword evidence="3 5" id="KW-0732">Signal</keyword>
<proteinExistence type="inferred from homology"/>
<dbReference type="SUPFAM" id="SSF53850">
    <property type="entry name" value="Periplasmic binding protein-like II"/>
    <property type="match status" value="1"/>
</dbReference>
<gene>
    <name evidence="6" type="ORF">SAMN05216243_3261</name>
</gene>
<feature type="signal peptide" evidence="5">
    <location>
        <begin position="1"/>
        <end position="22"/>
    </location>
</feature>
<reference evidence="6 7" key="1">
    <citation type="submission" date="2016-10" db="EMBL/GenBank/DDBJ databases">
        <authorList>
            <person name="de Groot N.N."/>
        </authorList>
    </citation>
    <scope>NUCLEOTIDE SEQUENCE [LARGE SCALE GENOMIC DNA]</scope>
    <source>
        <strain evidence="6 7">CGMCC 1.6502</strain>
    </source>
</reference>
<evidence type="ECO:0000256" key="5">
    <source>
        <dbReference type="SAM" id="SignalP"/>
    </source>
</evidence>
<keyword evidence="2" id="KW-0813">Transport</keyword>
<evidence type="ECO:0000256" key="2">
    <source>
        <dbReference type="ARBA" id="ARBA00022448"/>
    </source>
</evidence>
<evidence type="ECO:0000313" key="6">
    <source>
        <dbReference type="EMBL" id="SDK46958.1"/>
    </source>
</evidence>
<keyword evidence="7" id="KW-1185">Reference proteome</keyword>
<protein>
    <submittedName>
        <fullName evidence="6">Multiple sugar transport system substrate-binding protein</fullName>
    </submittedName>
</protein>
<accession>A0A1G9C5L8</accession>
<feature type="region of interest" description="Disordered" evidence="4">
    <location>
        <begin position="395"/>
        <end position="420"/>
    </location>
</feature>
<keyword evidence="6" id="KW-0762">Sugar transport</keyword>